<comment type="caution">
    <text evidence="1">The sequence shown here is derived from an EMBL/GenBank/DDBJ whole genome shotgun (WGS) entry which is preliminary data.</text>
</comment>
<evidence type="ECO:0000313" key="1">
    <source>
        <dbReference type="EMBL" id="KAB5514172.1"/>
    </source>
</evidence>
<evidence type="ECO:0000313" key="2">
    <source>
        <dbReference type="Proteomes" id="UP000326939"/>
    </source>
</evidence>
<dbReference type="InterPro" id="IPR051320">
    <property type="entry name" value="Viral_Replic_Matur_Polypro"/>
</dbReference>
<organism evidence="1 2">
    <name type="scientific">Salix brachista</name>
    <dbReference type="NCBI Taxonomy" id="2182728"/>
    <lineage>
        <taxon>Eukaryota</taxon>
        <taxon>Viridiplantae</taxon>
        <taxon>Streptophyta</taxon>
        <taxon>Embryophyta</taxon>
        <taxon>Tracheophyta</taxon>
        <taxon>Spermatophyta</taxon>
        <taxon>Magnoliopsida</taxon>
        <taxon>eudicotyledons</taxon>
        <taxon>Gunneridae</taxon>
        <taxon>Pentapetalae</taxon>
        <taxon>rosids</taxon>
        <taxon>fabids</taxon>
        <taxon>Malpighiales</taxon>
        <taxon>Salicaceae</taxon>
        <taxon>Saliceae</taxon>
        <taxon>Salix</taxon>
    </lineage>
</organism>
<gene>
    <name evidence="1" type="ORF">DKX38_028078</name>
</gene>
<protein>
    <recommendedName>
        <fullName evidence="3">Reverse transcriptase/retrotransposon-derived protein RNase H-like domain-containing protein</fullName>
    </recommendedName>
</protein>
<dbReference type="AlphaFoldDB" id="A0A5N5J5V3"/>
<dbReference type="InterPro" id="IPR043502">
    <property type="entry name" value="DNA/RNA_pol_sf"/>
</dbReference>
<dbReference type="Proteomes" id="UP000326939">
    <property type="component" value="Chromosome 18"/>
</dbReference>
<dbReference type="SUPFAM" id="SSF56672">
    <property type="entry name" value="DNA/RNA polymerases"/>
    <property type="match status" value="1"/>
</dbReference>
<dbReference type="EMBL" id="VDCV01000018">
    <property type="protein sequence ID" value="KAB5514172.1"/>
    <property type="molecule type" value="Genomic_DNA"/>
</dbReference>
<dbReference type="PANTHER" id="PTHR33064:SF37">
    <property type="entry name" value="RIBONUCLEASE H"/>
    <property type="match status" value="1"/>
</dbReference>
<keyword evidence="2" id="KW-1185">Reference proteome</keyword>
<accession>A0A5N5J5V3</accession>
<proteinExistence type="predicted"/>
<dbReference type="InterPro" id="IPR043128">
    <property type="entry name" value="Rev_trsase/Diguanyl_cyclase"/>
</dbReference>
<evidence type="ECO:0008006" key="3">
    <source>
        <dbReference type="Google" id="ProtNLM"/>
    </source>
</evidence>
<sequence length="118" mass="14014">MVERPIPKSIKRLRGSLGLTGYYMRFIQGYETICKPLTRLPKKYAFDWNEEVTAALNKLKKIKASVNKDTWLRKIMQDIQQDLNSDPRYQRVNGHLNRKDKVEIEGKRRVYLNDKKNC</sequence>
<dbReference type="Gene3D" id="3.30.70.270">
    <property type="match status" value="1"/>
</dbReference>
<dbReference type="PANTHER" id="PTHR33064">
    <property type="entry name" value="POL PROTEIN"/>
    <property type="match status" value="1"/>
</dbReference>
<reference evidence="2" key="1">
    <citation type="journal article" date="2019" name="Gigascience">
        <title>De novo genome assembly of the endangered Acer yangbiense, a plant species with extremely small populations endemic to Yunnan Province, China.</title>
        <authorList>
            <person name="Yang J."/>
            <person name="Wariss H.M."/>
            <person name="Tao L."/>
            <person name="Zhang R."/>
            <person name="Yun Q."/>
            <person name="Hollingsworth P."/>
            <person name="Dao Z."/>
            <person name="Luo G."/>
            <person name="Guo H."/>
            <person name="Ma Y."/>
            <person name="Sun W."/>
        </authorList>
    </citation>
    <scope>NUCLEOTIDE SEQUENCE [LARGE SCALE GENOMIC DNA]</scope>
    <source>
        <strain evidence="2">cv. br00</strain>
    </source>
</reference>
<name>A0A5N5J5V3_9ROSI</name>